<feature type="region of interest" description="Disordered" evidence="1">
    <location>
        <begin position="29"/>
        <end position="72"/>
    </location>
</feature>
<gene>
    <name evidence="2" type="ORF">VNO80_22748</name>
</gene>
<protein>
    <submittedName>
        <fullName evidence="2">Uncharacterized protein</fullName>
    </submittedName>
</protein>
<organism evidence="2 3">
    <name type="scientific">Phaseolus coccineus</name>
    <name type="common">Scarlet runner bean</name>
    <name type="synonym">Phaseolus multiflorus</name>
    <dbReference type="NCBI Taxonomy" id="3886"/>
    <lineage>
        <taxon>Eukaryota</taxon>
        <taxon>Viridiplantae</taxon>
        <taxon>Streptophyta</taxon>
        <taxon>Embryophyta</taxon>
        <taxon>Tracheophyta</taxon>
        <taxon>Spermatophyta</taxon>
        <taxon>Magnoliopsida</taxon>
        <taxon>eudicotyledons</taxon>
        <taxon>Gunneridae</taxon>
        <taxon>Pentapetalae</taxon>
        <taxon>rosids</taxon>
        <taxon>fabids</taxon>
        <taxon>Fabales</taxon>
        <taxon>Fabaceae</taxon>
        <taxon>Papilionoideae</taxon>
        <taxon>50 kb inversion clade</taxon>
        <taxon>NPAAA clade</taxon>
        <taxon>indigoferoid/millettioid clade</taxon>
        <taxon>Phaseoleae</taxon>
        <taxon>Phaseolus</taxon>
    </lineage>
</organism>
<dbReference type="AlphaFoldDB" id="A0AAN9QZ14"/>
<reference evidence="2 3" key="1">
    <citation type="submission" date="2024-01" db="EMBL/GenBank/DDBJ databases">
        <title>The genomes of 5 underutilized Papilionoideae crops provide insights into root nodulation and disease resistanc.</title>
        <authorList>
            <person name="Jiang F."/>
        </authorList>
    </citation>
    <scope>NUCLEOTIDE SEQUENCE [LARGE SCALE GENOMIC DNA]</scope>
    <source>
        <strain evidence="2">JINMINGXINNONG_FW02</strain>
        <tissue evidence="2">Leaves</tissue>
    </source>
</reference>
<comment type="caution">
    <text evidence="2">The sequence shown here is derived from an EMBL/GenBank/DDBJ whole genome shotgun (WGS) entry which is preliminary data.</text>
</comment>
<name>A0AAN9QZ14_PHACN</name>
<proteinExistence type="predicted"/>
<accession>A0AAN9QZ14</accession>
<dbReference type="EMBL" id="JAYMYR010000008">
    <property type="protein sequence ID" value="KAK7348198.1"/>
    <property type="molecule type" value="Genomic_DNA"/>
</dbReference>
<dbReference type="Proteomes" id="UP001374584">
    <property type="component" value="Unassembled WGS sequence"/>
</dbReference>
<keyword evidence="3" id="KW-1185">Reference proteome</keyword>
<evidence type="ECO:0000256" key="1">
    <source>
        <dbReference type="SAM" id="MobiDB-lite"/>
    </source>
</evidence>
<evidence type="ECO:0000313" key="2">
    <source>
        <dbReference type="EMBL" id="KAK7348198.1"/>
    </source>
</evidence>
<sequence>MESYLEPLSHSTIQNTPLNLTTNPNINPTNPQFPSPTQYNIPTHFEDKASPQEEGNVKALDPRDSKPTRQKNQPLWMKDCVWTHLPRSLPPNCNLFFLPSSLKIEFGINRARKSDKAKGVLAVRVPMKALMATLGGAGCGDDGSLDRERLLGEPEFEVILQFLEMHLDLL</sequence>
<evidence type="ECO:0000313" key="3">
    <source>
        <dbReference type="Proteomes" id="UP001374584"/>
    </source>
</evidence>